<dbReference type="PANTHER" id="PTHR14614:SF109">
    <property type="entry name" value="RIBOSOMAL LYSINE N-METHYLTRANSFERASE 5"/>
    <property type="match status" value="1"/>
</dbReference>
<dbReference type="GO" id="GO:0005829">
    <property type="term" value="C:cytosol"/>
    <property type="evidence" value="ECO:0007669"/>
    <property type="project" value="TreeGrafter"/>
</dbReference>
<organism evidence="2 3">
    <name type="scientific">Plectosphaerella cucumerina</name>
    <dbReference type="NCBI Taxonomy" id="40658"/>
    <lineage>
        <taxon>Eukaryota</taxon>
        <taxon>Fungi</taxon>
        <taxon>Dikarya</taxon>
        <taxon>Ascomycota</taxon>
        <taxon>Pezizomycotina</taxon>
        <taxon>Sordariomycetes</taxon>
        <taxon>Hypocreomycetidae</taxon>
        <taxon>Glomerellales</taxon>
        <taxon>Plectosphaerellaceae</taxon>
        <taxon>Plectosphaerella</taxon>
    </lineage>
</organism>
<dbReference type="InterPro" id="IPR019410">
    <property type="entry name" value="Methyltransf_16"/>
</dbReference>
<dbReference type="Gene3D" id="3.40.50.150">
    <property type="entry name" value="Vaccinia Virus protein VP39"/>
    <property type="match status" value="1"/>
</dbReference>
<sequence>MSIRNLIESLEEEILDPEEETFFLFSQPIPSANLGFVDPKASELDITIRGRDYTIHQSPAVLASNREGGTTGAVLWKITPLFASWLAAPSNPFLPPAASVLELGCGISALTALAAAPRVARYILTDQPYVQRFVQQNLDENALTPRRKSKKHPASEPQGDLRFTPLDWELDEVTPSLTCDPSVASFDLVVACDCIYNDALIAPLVQACADVSRLRHRDPVAGADSDGPGEPCVCVVAQQLRSPEVFEGWIKAFHEKFRVWRVPDEMLDEGLRVGSGFAVHVGILRDVYE</sequence>
<dbReference type="AlphaFoldDB" id="A0A8K0TUP4"/>
<protein>
    <recommendedName>
        <fullName evidence="4">Diaminohydroxyphosphoribosylamino-pyrimidine deaminase</fullName>
    </recommendedName>
</protein>
<dbReference type="OrthoDB" id="2529286at2759"/>
<reference evidence="2" key="1">
    <citation type="journal article" date="2021" name="Nat. Commun.">
        <title>Genetic determinants of endophytism in the Arabidopsis root mycobiome.</title>
        <authorList>
            <person name="Mesny F."/>
            <person name="Miyauchi S."/>
            <person name="Thiergart T."/>
            <person name="Pickel B."/>
            <person name="Atanasova L."/>
            <person name="Karlsson M."/>
            <person name="Huettel B."/>
            <person name="Barry K.W."/>
            <person name="Haridas S."/>
            <person name="Chen C."/>
            <person name="Bauer D."/>
            <person name="Andreopoulos W."/>
            <person name="Pangilinan J."/>
            <person name="LaButti K."/>
            <person name="Riley R."/>
            <person name="Lipzen A."/>
            <person name="Clum A."/>
            <person name="Drula E."/>
            <person name="Henrissat B."/>
            <person name="Kohler A."/>
            <person name="Grigoriev I.V."/>
            <person name="Martin F.M."/>
            <person name="Hacquard S."/>
        </authorList>
    </citation>
    <scope>NUCLEOTIDE SEQUENCE</scope>
    <source>
        <strain evidence="2">MPI-CAGE-AT-0016</strain>
    </source>
</reference>
<dbReference type="SUPFAM" id="SSF53335">
    <property type="entry name" value="S-adenosyl-L-methionine-dependent methyltransferases"/>
    <property type="match status" value="1"/>
</dbReference>
<gene>
    <name evidence="2" type="ORF">B0T11DRAFT_334590</name>
</gene>
<dbReference type="InterPro" id="IPR029063">
    <property type="entry name" value="SAM-dependent_MTases_sf"/>
</dbReference>
<evidence type="ECO:0000313" key="2">
    <source>
        <dbReference type="EMBL" id="KAH7375163.1"/>
    </source>
</evidence>
<dbReference type="PANTHER" id="PTHR14614">
    <property type="entry name" value="HEPATOCELLULAR CARCINOMA-ASSOCIATED ANTIGEN"/>
    <property type="match status" value="1"/>
</dbReference>
<accession>A0A8K0TUP4</accession>
<evidence type="ECO:0000313" key="3">
    <source>
        <dbReference type="Proteomes" id="UP000813385"/>
    </source>
</evidence>
<feature type="region of interest" description="Disordered" evidence="1">
    <location>
        <begin position="141"/>
        <end position="162"/>
    </location>
</feature>
<evidence type="ECO:0000256" key="1">
    <source>
        <dbReference type="SAM" id="MobiDB-lite"/>
    </source>
</evidence>
<proteinExistence type="predicted"/>
<dbReference type="Proteomes" id="UP000813385">
    <property type="component" value="Unassembled WGS sequence"/>
</dbReference>
<dbReference type="EMBL" id="JAGPXD010000001">
    <property type="protein sequence ID" value="KAH7375163.1"/>
    <property type="molecule type" value="Genomic_DNA"/>
</dbReference>
<evidence type="ECO:0008006" key="4">
    <source>
        <dbReference type="Google" id="ProtNLM"/>
    </source>
</evidence>
<name>A0A8K0TUP4_9PEZI</name>
<dbReference type="GO" id="GO:0032991">
    <property type="term" value="C:protein-containing complex"/>
    <property type="evidence" value="ECO:0007669"/>
    <property type="project" value="TreeGrafter"/>
</dbReference>
<dbReference type="GO" id="GO:0008757">
    <property type="term" value="F:S-adenosylmethionine-dependent methyltransferase activity"/>
    <property type="evidence" value="ECO:0007669"/>
    <property type="project" value="UniProtKB-ARBA"/>
</dbReference>
<comment type="caution">
    <text evidence="2">The sequence shown here is derived from an EMBL/GenBank/DDBJ whole genome shotgun (WGS) entry which is preliminary data.</text>
</comment>
<dbReference type="Pfam" id="PF10294">
    <property type="entry name" value="Methyltransf_16"/>
    <property type="match status" value="1"/>
</dbReference>
<keyword evidence="3" id="KW-1185">Reference proteome</keyword>